<dbReference type="RefSeq" id="WP_079681938.1">
    <property type="nucleotide sequence ID" value="NZ_FUYQ01000001.1"/>
</dbReference>
<dbReference type="AlphaFoldDB" id="A0A1T4ZW67"/>
<evidence type="ECO:0000313" key="2">
    <source>
        <dbReference type="Proteomes" id="UP000190852"/>
    </source>
</evidence>
<accession>A0A1T4ZW67</accession>
<dbReference type="InterPro" id="IPR027024">
    <property type="entry name" value="UCP027386_ABC_sbc_TM0202"/>
</dbReference>
<proteinExistence type="predicted"/>
<dbReference type="EMBL" id="FUYQ01000001">
    <property type="protein sequence ID" value="SKB26709.1"/>
    <property type="molecule type" value="Genomic_DNA"/>
</dbReference>
<sequence length="300" mass="32915">MKIPVCLLLCLLCACNPARKEDNIVRVKLLRGPSAIAFAQLMDTSVTVNGKLLQIEVVDSPELIQAHLIKGEAELAVLPMLSAVNLYNKGVNYPLLGCPLWGTLYVVGRDSTSGVLHLFGSGTSPDILTRYYLNNHPEWKPELNYTFGSARDLFTGLLSGTVQTAVLSEPFVSMALKKDSTVRLVADLNRPDPDAQGFAQTAIVLSERGMQMQPALDSLLRASCRFAVEQPDQAIRILEEKGIFAKGMLTESSIHRCRIDYVPACRAKEAVQNLLTIILAYEPKALGGKLPDDTFFLCEH</sequence>
<dbReference type="PIRSF" id="PIRSF027386">
    <property type="entry name" value="UCP027386_ABC_sbc_TM0202"/>
    <property type="match status" value="1"/>
</dbReference>
<name>A0A1T4ZW67_9BACT</name>
<evidence type="ECO:0000313" key="1">
    <source>
        <dbReference type="EMBL" id="SKB26709.1"/>
    </source>
</evidence>
<protein>
    <submittedName>
        <fullName evidence="1">NitT/TauT family transport system substrate-binding protein</fullName>
    </submittedName>
</protein>
<gene>
    <name evidence="1" type="ORF">SAMN05660349_00173</name>
</gene>
<organism evidence="1 2">
    <name type="scientific">Parabacteroides chartae</name>
    <dbReference type="NCBI Taxonomy" id="1037355"/>
    <lineage>
        <taxon>Bacteria</taxon>
        <taxon>Pseudomonadati</taxon>
        <taxon>Bacteroidota</taxon>
        <taxon>Bacteroidia</taxon>
        <taxon>Bacteroidales</taxon>
        <taxon>Tannerellaceae</taxon>
        <taxon>Parabacteroides</taxon>
    </lineage>
</organism>
<dbReference type="Proteomes" id="UP000190852">
    <property type="component" value="Unassembled WGS sequence"/>
</dbReference>
<reference evidence="2" key="1">
    <citation type="submission" date="2017-02" db="EMBL/GenBank/DDBJ databases">
        <authorList>
            <person name="Varghese N."/>
            <person name="Submissions S."/>
        </authorList>
    </citation>
    <scope>NUCLEOTIDE SEQUENCE [LARGE SCALE GENOMIC DNA]</scope>
    <source>
        <strain evidence="2">DSM 24967</strain>
    </source>
</reference>
<dbReference type="SUPFAM" id="SSF53850">
    <property type="entry name" value="Periplasmic binding protein-like II"/>
    <property type="match status" value="1"/>
</dbReference>
<dbReference type="Gene3D" id="3.40.190.10">
    <property type="entry name" value="Periplasmic binding protein-like II"/>
    <property type="match status" value="2"/>
</dbReference>
<dbReference type="PROSITE" id="PS51257">
    <property type="entry name" value="PROKAR_LIPOPROTEIN"/>
    <property type="match status" value="1"/>
</dbReference>
<keyword evidence="2" id="KW-1185">Reference proteome</keyword>